<feature type="domain" description="HTH LytTR-type" evidence="5">
    <location>
        <begin position="130"/>
        <end position="228"/>
    </location>
</feature>
<feature type="domain" description="Response regulatory" evidence="4">
    <location>
        <begin position="2"/>
        <end position="119"/>
    </location>
</feature>
<evidence type="ECO:0000256" key="2">
    <source>
        <dbReference type="ARBA" id="ARBA00024867"/>
    </source>
</evidence>
<name>A0ABV1FAG2_9FIRM</name>
<dbReference type="Gene3D" id="3.40.50.2300">
    <property type="match status" value="1"/>
</dbReference>
<dbReference type="SMART" id="SM00448">
    <property type="entry name" value="REC"/>
    <property type="match status" value="1"/>
</dbReference>
<proteinExistence type="predicted"/>
<dbReference type="Proteomes" id="UP001490816">
    <property type="component" value="Unassembled WGS sequence"/>
</dbReference>
<evidence type="ECO:0000259" key="5">
    <source>
        <dbReference type="PROSITE" id="PS50930"/>
    </source>
</evidence>
<evidence type="ECO:0000313" key="7">
    <source>
        <dbReference type="Proteomes" id="UP001490816"/>
    </source>
</evidence>
<keyword evidence="6" id="KW-0238">DNA-binding</keyword>
<dbReference type="InterPro" id="IPR046947">
    <property type="entry name" value="LytR-like"/>
</dbReference>
<sequence>MLVAVCDDDRTITDYIKLLIDTEFRDIIQTKIYDSASDLESSILKNEIPDAIIIDICIKNENGLEMLKRVREHIPTTPVIFITGYLEYCSDIFIDFNPWGLITKPIDKNKLFYHINKILKYLTLNKPLSIKILVNRQNIIIDKSKILYLESHERKVTYYTAADKYEEYIKLDNAMIKLDNSFLRCHKSYAVNLKYAVDLLKYKIVMSDGTKVPVSRNYYDNVKKMIFKHKASKIGL</sequence>
<dbReference type="SMART" id="SM00850">
    <property type="entry name" value="LytTR"/>
    <property type="match status" value="1"/>
</dbReference>
<dbReference type="PANTHER" id="PTHR37299">
    <property type="entry name" value="TRANSCRIPTIONAL REGULATOR-RELATED"/>
    <property type="match status" value="1"/>
</dbReference>
<keyword evidence="7" id="KW-1185">Reference proteome</keyword>
<evidence type="ECO:0000259" key="4">
    <source>
        <dbReference type="PROSITE" id="PS50110"/>
    </source>
</evidence>
<dbReference type="Pfam" id="PF00072">
    <property type="entry name" value="Response_reg"/>
    <property type="match status" value="1"/>
</dbReference>
<dbReference type="RefSeq" id="WP_367286112.1">
    <property type="nucleotide sequence ID" value="NZ_JBBMEZ010000023.1"/>
</dbReference>
<comment type="caution">
    <text evidence="6">The sequence shown here is derived from an EMBL/GenBank/DDBJ whole genome shotgun (WGS) entry which is preliminary data.</text>
</comment>
<dbReference type="GO" id="GO:0003677">
    <property type="term" value="F:DNA binding"/>
    <property type="evidence" value="ECO:0007669"/>
    <property type="project" value="UniProtKB-KW"/>
</dbReference>
<dbReference type="InterPro" id="IPR001789">
    <property type="entry name" value="Sig_transdc_resp-reg_receiver"/>
</dbReference>
<evidence type="ECO:0000256" key="1">
    <source>
        <dbReference type="ARBA" id="ARBA00018672"/>
    </source>
</evidence>
<organism evidence="6 7">
    <name type="scientific">Ruminococcoides intestinale</name>
    <dbReference type="NCBI Taxonomy" id="3133162"/>
    <lineage>
        <taxon>Bacteria</taxon>
        <taxon>Bacillati</taxon>
        <taxon>Bacillota</taxon>
        <taxon>Clostridia</taxon>
        <taxon>Eubacteriales</taxon>
        <taxon>Oscillospiraceae</taxon>
        <taxon>Ruminococcoides</taxon>
    </lineage>
</organism>
<accession>A0ABV1FAG2</accession>
<protein>
    <recommendedName>
        <fullName evidence="1">Stage 0 sporulation protein A homolog</fullName>
    </recommendedName>
</protein>
<dbReference type="EMBL" id="JBBMEZ010000023">
    <property type="protein sequence ID" value="MEQ2470364.1"/>
    <property type="molecule type" value="Genomic_DNA"/>
</dbReference>
<dbReference type="PROSITE" id="PS50110">
    <property type="entry name" value="RESPONSE_REGULATORY"/>
    <property type="match status" value="1"/>
</dbReference>
<comment type="function">
    <text evidence="2">May play the central regulatory role in sporulation. It may be an element of the effector pathway responsible for the activation of sporulation genes in response to nutritional stress. Spo0A may act in concert with spo0H (a sigma factor) to control the expression of some genes that are critical to the sporulation process.</text>
</comment>
<dbReference type="Pfam" id="PF04397">
    <property type="entry name" value="LytTR"/>
    <property type="match status" value="1"/>
</dbReference>
<dbReference type="PROSITE" id="PS50930">
    <property type="entry name" value="HTH_LYTTR"/>
    <property type="match status" value="1"/>
</dbReference>
<dbReference type="Gene3D" id="2.40.50.1020">
    <property type="entry name" value="LytTr DNA-binding domain"/>
    <property type="match status" value="1"/>
</dbReference>
<evidence type="ECO:0000256" key="3">
    <source>
        <dbReference type="PROSITE-ProRule" id="PRU00169"/>
    </source>
</evidence>
<dbReference type="SUPFAM" id="SSF52172">
    <property type="entry name" value="CheY-like"/>
    <property type="match status" value="1"/>
</dbReference>
<gene>
    <name evidence="6" type="ORF">WMO39_08525</name>
</gene>
<evidence type="ECO:0000313" key="6">
    <source>
        <dbReference type="EMBL" id="MEQ2470364.1"/>
    </source>
</evidence>
<dbReference type="PANTHER" id="PTHR37299:SF1">
    <property type="entry name" value="STAGE 0 SPORULATION PROTEIN A HOMOLOG"/>
    <property type="match status" value="1"/>
</dbReference>
<dbReference type="InterPro" id="IPR011006">
    <property type="entry name" value="CheY-like_superfamily"/>
</dbReference>
<keyword evidence="3" id="KW-0597">Phosphoprotein</keyword>
<reference evidence="6 7" key="1">
    <citation type="submission" date="2024-03" db="EMBL/GenBank/DDBJ databases">
        <title>Human intestinal bacterial collection.</title>
        <authorList>
            <person name="Pauvert C."/>
            <person name="Hitch T.C.A."/>
            <person name="Clavel T."/>
        </authorList>
    </citation>
    <scope>NUCLEOTIDE SEQUENCE [LARGE SCALE GENOMIC DNA]</scope>
    <source>
        <strain evidence="6 7">CLA-JM-H38</strain>
    </source>
</reference>
<feature type="modified residue" description="4-aspartylphosphate" evidence="3">
    <location>
        <position position="55"/>
    </location>
</feature>
<dbReference type="CDD" id="cd00156">
    <property type="entry name" value="REC"/>
    <property type="match status" value="1"/>
</dbReference>
<dbReference type="InterPro" id="IPR007492">
    <property type="entry name" value="LytTR_DNA-bd_dom"/>
</dbReference>